<name>A0A1H5F921_9PSED</name>
<organism evidence="3 4">
    <name type="scientific">Pseudomonas frederiksbergensis</name>
    <dbReference type="NCBI Taxonomy" id="104087"/>
    <lineage>
        <taxon>Bacteria</taxon>
        <taxon>Pseudomonadati</taxon>
        <taxon>Pseudomonadota</taxon>
        <taxon>Gammaproteobacteria</taxon>
        <taxon>Pseudomonadales</taxon>
        <taxon>Pseudomonadaceae</taxon>
        <taxon>Pseudomonas</taxon>
    </lineage>
</organism>
<keyword evidence="1 3" id="KW-0238">DNA-binding</keyword>
<dbReference type="Pfam" id="PF13411">
    <property type="entry name" value="MerR_1"/>
    <property type="match status" value="1"/>
</dbReference>
<dbReference type="InterPro" id="IPR047057">
    <property type="entry name" value="MerR_fam"/>
</dbReference>
<dbReference type="AlphaFoldDB" id="A0A1H5F921"/>
<sequence length="135" mass="14970">MFIGRLAGLTGCTPKAIRLYEQMGLIPEPDRQGRYRIYTSHHLTLVRLIRRAQIAGFKLAEMVPLIAAKTTLQAFPLVLANEAIDLKRQQIFAKIADMQALADHLSELKSEINCLFEPGTVITPHSDASSAGLDR</sequence>
<evidence type="ECO:0000256" key="1">
    <source>
        <dbReference type="ARBA" id="ARBA00023125"/>
    </source>
</evidence>
<dbReference type="Proteomes" id="UP000183114">
    <property type="component" value="Unassembled WGS sequence"/>
</dbReference>
<dbReference type="RefSeq" id="WP_074877957.1">
    <property type="nucleotide sequence ID" value="NZ_FNTF01000002.1"/>
</dbReference>
<protein>
    <submittedName>
        <fullName evidence="3">DNA-binding transcriptional regulator, MerR family</fullName>
    </submittedName>
</protein>
<dbReference type="GO" id="GO:0003700">
    <property type="term" value="F:DNA-binding transcription factor activity"/>
    <property type="evidence" value="ECO:0007669"/>
    <property type="project" value="InterPro"/>
</dbReference>
<evidence type="ECO:0000313" key="4">
    <source>
        <dbReference type="Proteomes" id="UP000183114"/>
    </source>
</evidence>
<evidence type="ECO:0000259" key="2">
    <source>
        <dbReference type="PROSITE" id="PS50937"/>
    </source>
</evidence>
<dbReference type="SMART" id="SM00422">
    <property type="entry name" value="HTH_MERR"/>
    <property type="match status" value="1"/>
</dbReference>
<dbReference type="PROSITE" id="PS00552">
    <property type="entry name" value="HTH_MERR_1"/>
    <property type="match status" value="1"/>
</dbReference>
<dbReference type="PANTHER" id="PTHR30204">
    <property type="entry name" value="REDOX-CYCLING DRUG-SENSING TRANSCRIPTIONAL ACTIVATOR SOXR"/>
    <property type="match status" value="1"/>
</dbReference>
<dbReference type="GO" id="GO:0003677">
    <property type="term" value="F:DNA binding"/>
    <property type="evidence" value="ECO:0007669"/>
    <property type="project" value="UniProtKB-KW"/>
</dbReference>
<dbReference type="EMBL" id="FNTF01000002">
    <property type="protein sequence ID" value="SED99927.1"/>
    <property type="molecule type" value="Genomic_DNA"/>
</dbReference>
<gene>
    <name evidence="3" type="ORF">SAMN04490185_4705</name>
</gene>
<proteinExistence type="predicted"/>
<evidence type="ECO:0000313" key="3">
    <source>
        <dbReference type="EMBL" id="SED99927.1"/>
    </source>
</evidence>
<feature type="domain" description="HTH merR-type" evidence="2">
    <location>
        <begin position="1"/>
        <end position="68"/>
    </location>
</feature>
<dbReference type="PROSITE" id="PS50937">
    <property type="entry name" value="HTH_MERR_2"/>
    <property type="match status" value="1"/>
</dbReference>
<reference evidence="3 4" key="1">
    <citation type="submission" date="2016-10" db="EMBL/GenBank/DDBJ databases">
        <authorList>
            <person name="de Groot N.N."/>
        </authorList>
    </citation>
    <scope>NUCLEOTIDE SEQUENCE [LARGE SCALE GENOMIC DNA]</scope>
    <source>
        <strain evidence="3 4">BS3655</strain>
    </source>
</reference>
<dbReference type="Gene3D" id="1.10.1660.10">
    <property type="match status" value="1"/>
</dbReference>
<dbReference type="InterPro" id="IPR000551">
    <property type="entry name" value="MerR-type_HTH_dom"/>
</dbReference>
<dbReference type="SUPFAM" id="SSF46955">
    <property type="entry name" value="Putative DNA-binding domain"/>
    <property type="match status" value="1"/>
</dbReference>
<accession>A0A1H5F921</accession>
<dbReference type="PANTHER" id="PTHR30204:SF92">
    <property type="entry name" value="HTH-TYPE TRANSCRIPTIONAL REGULATOR ZNTR"/>
    <property type="match status" value="1"/>
</dbReference>
<dbReference type="InterPro" id="IPR009061">
    <property type="entry name" value="DNA-bd_dom_put_sf"/>
</dbReference>